<organism evidence="1 2">
    <name type="scientific">Smallanthus sonchifolius</name>
    <dbReference type="NCBI Taxonomy" id="185202"/>
    <lineage>
        <taxon>Eukaryota</taxon>
        <taxon>Viridiplantae</taxon>
        <taxon>Streptophyta</taxon>
        <taxon>Embryophyta</taxon>
        <taxon>Tracheophyta</taxon>
        <taxon>Spermatophyta</taxon>
        <taxon>Magnoliopsida</taxon>
        <taxon>eudicotyledons</taxon>
        <taxon>Gunneridae</taxon>
        <taxon>Pentapetalae</taxon>
        <taxon>asterids</taxon>
        <taxon>campanulids</taxon>
        <taxon>Asterales</taxon>
        <taxon>Asteraceae</taxon>
        <taxon>Asteroideae</taxon>
        <taxon>Heliantheae alliance</taxon>
        <taxon>Millerieae</taxon>
        <taxon>Smallanthus</taxon>
    </lineage>
</organism>
<name>A0ACB9EVR1_9ASTR</name>
<protein>
    <submittedName>
        <fullName evidence="1">Uncharacterized protein</fullName>
    </submittedName>
</protein>
<dbReference type="EMBL" id="CM042034">
    <property type="protein sequence ID" value="KAI3762663.1"/>
    <property type="molecule type" value="Genomic_DNA"/>
</dbReference>
<accession>A0ACB9EVR1</accession>
<dbReference type="Proteomes" id="UP001056120">
    <property type="component" value="Linkage Group LG17"/>
</dbReference>
<evidence type="ECO:0000313" key="2">
    <source>
        <dbReference type="Proteomes" id="UP001056120"/>
    </source>
</evidence>
<reference evidence="1 2" key="2">
    <citation type="journal article" date="2022" name="Mol. Ecol. Resour.">
        <title>The genomes of chicory, endive, great burdock and yacon provide insights into Asteraceae paleo-polyploidization history and plant inulin production.</title>
        <authorList>
            <person name="Fan W."/>
            <person name="Wang S."/>
            <person name="Wang H."/>
            <person name="Wang A."/>
            <person name="Jiang F."/>
            <person name="Liu H."/>
            <person name="Zhao H."/>
            <person name="Xu D."/>
            <person name="Zhang Y."/>
        </authorList>
    </citation>
    <scope>NUCLEOTIDE SEQUENCE [LARGE SCALE GENOMIC DNA]</scope>
    <source>
        <strain evidence="2">cv. Yunnan</strain>
        <tissue evidence="1">Leaves</tissue>
    </source>
</reference>
<keyword evidence="2" id="KW-1185">Reference proteome</keyword>
<reference evidence="2" key="1">
    <citation type="journal article" date="2022" name="Mol. Ecol. Resour.">
        <title>The genomes of chicory, endive, great burdock and yacon provide insights into Asteraceae palaeo-polyploidization history and plant inulin production.</title>
        <authorList>
            <person name="Fan W."/>
            <person name="Wang S."/>
            <person name="Wang H."/>
            <person name="Wang A."/>
            <person name="Jiang F."/>
            <person name="Liu H."/>
            <person name="Zhao H."/>
            <person name="Xu D."/>
            <person name="Zhang Y."/>
        </authorList>
    </citation>
    <scope>NUCLEOTIDE SEQUENCE [LARGE SCALE GENOMIC DNA]</scope>
    <source>
        <strain evidence="2">cv. Yunnan</strain>
    </source>
</reference>
<comment type="caution">
    <text evidence="1">The sequence shown here is derived from an EMBL/GenBank/DDBJ whole genome shotgun (WGS) entry which is preliminary data.</text>
</comment>
<gene>
    <name evidence="1" type="ORF">L1987_53103</name>
</gene>
<sequence length="265" mass="30407">MLENALNLKPDDHDASLFGILLPDQYLEKDRWIHLQFHLLFLQRFLLLRVLLFHNPQLTQAQQIADMQALVSKLVQRLDAQGELRIPDTCHTESIQRRDDEDNDPAGNIEGDHQYTDANPISRVQGESTSQSLEGNKDKDTSGTNEEEILLLEFFQDSEEEEAEKIECLDDIDDLFNDMEDDIVTYEGCDGLKVPYNFIQEDVVPEFSYDEITDSMDSIEDVTLPDDTAESKMDTDDENLQFNKGAETETTHTESPKINEEPVMF</sequence>
<proteinExistence type="predicted"/>
<evidence type="ECO:0000313" key="1">
    <source>
        <dbReference type="EMBL" id="KAI3762663.1"/>
    </source>
</evidence>